<dbReference type="VEuPathDB" id="MicrosporidiaDB:AAJ76_2010002868"/>
<dbReference type="Proteomes" id="UP000034350">
    <property type="component" value="Unassembled WGS sequence"/>
</dbReference>
<comment type="caution">
    <text evidence="1">The sequence shown here is derived from an EMBL/GenBank/DDBJ whole genome shotgun (WGS) entry which is preliminary data.</text>
</comment>
<gene>
    <name evidence="1" type="ORF">AAJ76_2010002868</name>
</gene>
<reference evidence="1 2" key="1">
    <citation type="journal article" date="2015" name="Environ. Microbiol.">
        <title>Genome analyses suggest the presence of polyploidy and recent human-driven expansions in eight global populations of the honeybee pathogen Nosema ceranae.</title>
        <authorList>
            <person name="Pelin A."/>
            <person name="Selman M."/>
            <person name="Aris-Brosou S."/>
            <person name="Farinelli L."/>
            <person name="Corradi N."/>
        </authorList>
    </citation>
    <scope>NUCLEOTIDE SEQUENCE [LARGE SCALE GENOMIC DNA]</scope>
    <source>
        <strain evidence="1 2">PA08 1199</strain>
    </source>
</reference>
<evidence type="ECO:0000313" key="1">
    <source>
        <dbReference type="EMBL" id="KKO73856.1"/>
    </source>
</evidence>
<keyword evidence="2" id="KW-1185">Reference proteome</keyword>
<sequence>MDLLGLSYPMTYVNSINEEHKNVVNVEQLIAFLNIKERIACDNIINGMYKGGQIIIKRWNC</sequence>
<dbReference type="RefSeq" id="XP_024329598.1">
    <property type="nucleotide sequence ID" value="XM_024474536.1"/>
</dbReference>
<protein>
    <submittedName>
        <fullName evidence="1">Uncharacterized protein</fullName>
    </submittedName>
</protein>
<dbReference type="AlphaFoldDB" id="A0A0F9W7Z2"/>
<name>A0A0F9W7Z2_9MICR</name>
<dbReference type="EMBL" id="JPQZ01000201">
    <property type="protein sequence ID" value="KKO73856.1"/>
    <property type="molecule type" value="Genomic_DNA"/>
</dbReference>
<accession>A0A0F9W7Z2</accession>
<organism evidence="1 2">
    <name type="scientific">Vairimorpha ceranae</name>
    <dbReference type="NCBI Taxonomy" id="40302"/>
    <lineage>
        <taxon>Eukaryota</taxon>
        <taxon>Fungi</taxon>
        <taxon>Fungi incertae sedis</taxon>
        <taxon>Microsporidia</taxon>
        <taxon>Nosematidae</taxon>
        <taxon>Vairimorpha</taxon>
    </lineage>
</organism>
<proteinExistence type="predicted"/>
<dbReference type="GeneID" id="36319460"/>
<evidence type="ECO:0000313" key="2">
    <source>
        <dbReference type="Proteomes" id="UP000034350"/>
    </source>
</evidence>